<keyword evidence="2" id="KW-0238">DNA-binding</keyword>
<evidence type="ECO:0000313" key="9">
    <source>
        <dbReference type="Proteomes" id="UP000184144"/>
    </source>
</evidence>
<dbReference type="InterPro" id="IPR036162">
    <property type="entry name" value="Resolvase-like_N_sf"/>
</dbReference>
<dbReference type="PANTHER" id="PTHR30461:SF23">
    <property type="entry name" value="DNA RECOMBINASE-RELATED"/>
    <property type="match status" value="1"/>
</dbReference>
<dbReference type="SMART" id="SM00857">
    <property type="entry name" value="Resolvase"/>
    <property type="match status" value="1"/>
</dbReference>
<dbReference type="GO" id="GO:0000150">
    <property type="term" value="F:DNA strand exchange activity"/>
    <property type="evidence" value="ECO:0007669"/>
    <property type="project" value="InterPro"/>
</dbReference>
<dbReference type="GO" id="GO:0003677">
    <property type="term" value="F:DNA binding"/>
    <property type="evidence" value="ECO:0007669"/>
    <property type="project" value="UniProtKB-KW"/>
</dbReference>
<dbReference type="Proteomes" id="UP000184144">
    <property type="component" value="Unassembled WGS sequence"/>
</dbReference>
<dbReference type="PROSITE" id="PS00397">
    <property type="entry name" value="RECOMBINASES_1"/>
    <property type="match status" value="1"/>
</dbReference>
<evidence type="ECO:0000313" key="8">
    <source>
        <dbReference type="EMBL" id="SHE79052.1"/>
    </source>
</evidence>
<dbReference type="PROSITE" id="PS51737">
    <property type="entry name" value="RECOMBINASE_DNA_BIND"/>
    <property type="match status" value="1"/>
</dbReference>
<dbReference type="SUPFAM" id="SSF53041">
    <property type="entry name" value="Resolvase-like"/>
    <property type="match status" value="1"/>
</dbReference>
<sequence length="299" mass="33482">MKRESEPTKSAPLGGAVLYARVSTGRQAEKDLSIPDQFLKMHGYCSANGLECIREFSDAYTGTSFDRPGLHEMRELIQANPGVISVVLVHSFSRLGRDSVEFELFRRELQRLGVKLISITQDVGDTAGASIFRKIINLMDEQFSLETSKHVIRSMGENARQGFWNGGTPPFGYRAVEAGHRGQTVKKKLAVHPAEAEDVRLIYNLYLEGDGKNGPMGIKKIACYLNENTFSRRGGAKWTTGQVHLVLHDTVYIGEFIFRKGKAADDQIIVEVPAIIDAELFEQVQQRLKRNNPRLTFPK</sequence>
<organism evidence="8 9">
    <name type="scientific">Litoreibacter ascidiaceicola</name>
    <dbReference type="NCBI Taxonomy" id="1486859"/>
    <lineage>
        <taxon>Bacteria</taxon>
        <taxon>Pseudomonadati</taxon>
        <taxon>Pseudomonadota</taxon>
        <taxon>Alphaproteobacteria</taxon>
        <taxon>Rhodobacterales</taxon>
        <taxon>Roseobacteraceae</taxon>
        <taxon>Litoreibacter</taxon>
    </lineage>
</organism>
<dbReference type="PANTHER" id="PTHR30461">
    <property type="entry name" value="DNA-INVERTASE FROM LAMBDOID PROPHAGE"/>
    <property type="match status" value="1"/>
</dbReference>
<dbReference type="Gene3D" id="3.90.1750.20">
    <property type="entry name" value="Putative Large Serine Recombinase, Chain B, Domain 2"/>
    <property type="match status" value="1"/>
</dbReference>
<evidence type="ECO:0000256" key="1">
    <source>
        <dbReference type="ARBA" id="ARBA00022908"/>
    </source>
</evidence>
<accession>A0A1M4WDJ5</accession>
<proteinExistence type="predicted"/>
<feature type="active site" description="O-(5'-phospho-DNA)-serine intermediate" evidence="4 5">
    <location>
        <position position="23"/>
    </location>
</feature>
<dbReference type="CDD" id="cd00338">
    <property type="entry name" value="Ser_Recombinase"/>
    <property type="match status" value="1"/>
</dbReference>
<gene>
    <name evidence="8" type="ORF">SAMN05444273_102582</name>
</gene>
<dbReference type="EMBL" id="FQUV01000002">
    <property type="protein sequence ID" value="SHE79052.1"/>
    <property type="molecule type" value="Genomic_DNA"/>
</dbReference>
<dbReference type="RefSeq" id="WP_073141635.1">
    <property type="nucleotide sequence ID" value="NZ_FQUV01000002.1"/>
</dbReference>
<feature type="domain" description="Recombinase" evidence="7">
    <location>
        <begin position="170"/>
        <end position="294"/>
    </location>
</feature>
<keyword evidence="1" id="KW-0229">DNA integration</keyword>
<reference evidence="9" key="1">
    <citation type="submission" date="2016-11" db="EMBL/GenBank/DDBJ databases">
        <authorList>
            <person name="Varghese N."/>
            <person name="Submissions S."/>
        </authorList>
    </citation>
    <scope>NUCLEOTIDE SEQUENCE [LARGE SCALE GENOMIC DNA]</scope>
    <source>
        <strain evidence="9">DSM 100566</strain>
    </source>
</reference>
<dbReference type="InterPro" id="IPR011109">
    <property type="entry name" value="DNA_bind_recombinase_dom"/>
</dbReference>
<dbReference type="InterPro" id="IPR006118">
    <property type="entry name" value="Recombinase_CS"/>
</dbReference>
<dbReference type="InterPro" id="IPR006119">
    <property type="entry name" value="Resolv_N"/>
</dbReference>
<dbReference type="Gene3D" id="3.40.50.1390">
    <property type="entry name" value="Resolvase, N-terminal catalytic domain"/>
    <property type="match status" value="1"/>
</dbReference>
<dbReference type="Pfam" id="PF07508">
    <property type="entry name" value="Recombinase"/>
    <property type="match status" value="1"/>
</dbReference>
<evidence type="ECO:0000259" key="7">
    <source>
        <dbReference type="PROSITE" id="PS51737"/>
    </source>
</evidence>
<evidence type="ECO:0000256" key="3">
    <source>
        <dbReference type="ARBA" id="ARBA00023172"/>
    </source>
</evidence>
<evidence type="ECO:0000256" key="5">
    <source>
        <dbReference type="PROSITE-ProRule" id="PRU10137"/>
    </source>
</evidence>
<dbReference type="PROSITE" id="PS51736">
    <property type="entry name" value="RECOMBINASES_3"/>
    <property type="match status" value="1"/>
</dbReference>
<dbReference type="GO" id="GO:0015074">
    <property type="term" value="P:DNA integration"/>
    <property type="evidence" value="ECO:0007669"/>
    <property type="project" value="UniProtKB-KW"/>
</dbReference>
<feature type="domain" description="Resolvase/invertase-type recombinase catalytic" evidence="6">
    <location>
        <begin position="15"/>
        <end position="166"/>
    </location>
</feature>
<evidence type="ECO:0000256" key="4">
    <source>
        <dbReference type="PIRSR" id="PIRSR606118-50"/>
    </source>
</evidence>
<dbReference type="AlphaFoldDB" id="A0A1M4WDJ5"/>
<dbReference type="InterPro" id="IPR050639">
    <property type="entry name" value="SSR_resolvase"/>
</dbReference>
<dbReference type="STRING" id="1486859.SAMN05444273_102582"/>
<evidence type="ECO:0000256" key="2">
    <source>
        <dbReference type="ARBA" id="ARBA00023125"/>
    </source>
</evidence>
<dbReference type="Pfam" id="PF00239">
    <property type="entry name" value="Resolvase"/>
    <property type="match status" value="1"/>
</dbReference>
<keyword evidence="9" id="KW-1185">Reference proteome</keyword>
<dbReference type="InterPro" id="IPR038109">
    <property type="entry name" value="DNA_bind_recomb_sf"/>
</dbReference>
<keyword evidence="3" id="KW-0233">DNA recombination</keyword>
<protein>
    <submittedName>
        <fullName evidence="8">Recombinase</fullName>
    </submittedName>
</protein>
<evidence type="ECO:0000259" key="6">
    <source>
        <dbReference type="PROSITE" id="PS51736"/>
    </source>
</evidence>
<name>A0A1M4WDJ5_9RHOB</name>